<organism evidence="1 2">
    <name type="scientific">Glutamicibacter protophormiae</name>
    <name type="common">Brevibacterium protophormiae</name>
    <dbReference type="NCBI Taxonomy" id="37930"/>
    <lineage>
        <taxon>Bacteria</taxon>
        <taxon>Bacillati</taxon>
        <taxon>Actinomycetota</taxon>
        <taxon>Actinomycetes</taxon>
        <taxon>Micrococcales</taxon>
        <taxon>Micrococcaceae</taxon>
        <taxon>Glutamicibacter</taxon>
    </lineage>
</organism>
<dbReference type="RefSeq" id="WP_268240061.1">
    <property type="nucleotide sequence ID" value="NZ_BMPH01000006.1"/>
</dbReference>
<proteinExistence type="predicted"/>
<evidence type="ECO:0000313" key="2">
    <source>
        <dbReference type="Proteomes" id="UP001195422"/>
    </source>
</evidence>
<protein>
    <submittedName>
        <fullName evidence="1">Uncharacterized protein</fullName>
    </submittedName>
</protein>
<name>A0ABS4XTE6_GLUPR</name>
<dbReference type="Proteomes" id="UP001195422">
    <property type="component" value="Unassembled WGS sequence"/>
</dbReference>
<dbReference type="EMBL" id="JAGIOJ010000001">
    <property type="protein sequence ID" value="MBP2399660.1"/>
    <property type="molecule type" value="Genomic_DNA"/>
</dbReference>
<sequence>MPVFPFPWLAGTAQALPDVVDAAAAGLVKAVLQQSDAATAEV</sequence>
<gene>
    <name evidence="1" type="ORF">JOF39_002741</name>
</gene>
<reference evidence="1 2" key="1">
    <citation type="submission" date="2021-03" db="EMBL/GenBank/DDBJ databases">
        <title>Sequencing the genomes of 1000 actinobacteria strains.</title>
        <authorList>
            <person name="Klenk H.-P."/>
        </authorList>
    </citation>
    <scope>NUCLEOTIDE SEQUENCE [LARGE SCALE GENOMIC DNA]</scope>
    <source>
        <strain evidence="1 2">DSM 20168</strain>
    </source>
</reference>
<accession>A0ABS4XTE6</accession>
<evidence type="ECO:0000313" key="1">
    <source>
        <dbReference type="EMBL" id="MBP2399660.1"/>
    </source>
</evidence>
<comment type="caution">
    <text evidence="1">The sequence shown here is derived from an EMBL/GenBank/DDBJ whole genome shotgun (WGS) entry which is preliminary data.</text>
</comment>
<keyword evidence="2" id="KW-1185">Reference proteome</keyword>